<evidence type="ECO:0000256" key="3">
    <source>
        <dbReference type="ARBA" id="ARBA00022448"/>
    </source>
</evidence>
<keyword evidence="6 8" id="KW-1133">Transmembrane helix</keyword>
<evidence type="ECO:0000256" key="4">
    <source>
        <dbReference type="ARBA" id="ARBA00022475"/>
    </source>
</evidence>
<keyword evidence="4 8" id="KW-1003">Cell membrane</keyword>
<dbReference type="PANTHER" id="PTHR30269:SF0">
    <property type="entry name" value="MEMBRANE TRANSPORTER PROTEIN YFCA-RELATED"/>
    <property type="match status" value="1"/>
</dbReference>
<dbReference type="EMBL" id="BSPX01000043">
    <property type="protein sequence ID" value="GLT23286.1"/>
    <property type="molecule type" value="Genomic_DNA"/>
</dbReference>
<evidence type="ECO:0000256" key="1">
    <source>
        <dbReference type="ARBA" id="ARBA00004651"/>
    </source>
</evidence>
<keyword evidence="5 8" id="KW-0812">Transmembrane</keyword>
<evidence type="ECO:0000256" key="5">
    <source>
        <dbReference type="ARBA" id="ARBA00022692"/>
    </source>
</evidence>
<evidence type="ECO:0000256" key="6">
    <source>
        <dbReference type="ARBA" id="ARBA00022989"/>
    </source>
</evidence>
<proteinExistence type="inferred from homology"/>
<protein>
    <recommendedName>
        <fullName evidence="8">Probable membrane transporter protein</fullName>
    </recommendedName>
</protein>
<evidence type="ECO:0000313" key="9">
    <source>
        <dbReference type="EMBL" id="GLT23286.1"/>
    </source>
</evidence>
<keyword evidence="3" id="KW-0813">Transport</keyword>
<feature type="transmembrane region" description="Helical" evidence="8">
    <location>
        <begin position="190"/>
        <end position="217"/>
    </location>
</feature>
<dbReference type="InterPro" id="IPR052017">
    <property type="entry name" value="TSUP"/>
</dbReference>
<evidence type="ECO:0000313" key="10">
    <source>
        <dbReference type="Proteomes" id="UP001157167"/>
    </source>
</evidence>
<reference evidence="10" key="1">
    <citation type="journal article" date="2019" name="Int. J. Syst. Evol. Microbiol.">
        <title>The Global Catalogue of Microorganisms (GCM) 10K type strain sequencing project: providing services to taxonomists for standard genome sequencing and annotation.</title>
        <authorList>
            <consortium name="The Broad Institute Genomics Platform"/>
            <consortium name="The Broad Institute Genome Sequencing Center for Infectious Disease"/>
            <person name="Wu L."/>
            <person name="Ma J."/>
        </authorList>
    </citation>
    <scope>NUCLEOTIDE SEQUENCE [LARGE SCALE GENOMIC DNA]</scope>
    <source>
        <strain evidence="10">NBRC 102407</strain>
    </source>
</reference>
<evidence type="ECO:0000256" key="7">
    <source>
        <dbReference type="ARBA" id="ARBA00023136"/>
    </source>
</evidence>
<dbReference type="Proteomes" id="UP001157167">
    <property type="component" value="Unassembled WGS sequence"/>
</dbReference>
<comment type="similarity">
    <text evidence="2 8">Belongs to the 4-toluene sulfonate uptake permease (TSUP) (TC 2.A.102) family.</text>
</comment>
<comment type="caution">
    <text evidence="9">The sequence shown here is derived from an EMBL/GenBank/DDBJ whole genome shotgun (WGS) entry which is preliminary data.</text>
</comment>
<feature type="transmembrane region" description="Helical" evidence="8">
    <location>
        <begin position="140"/>
        <end position="170"/>
    </location>
</feature>
<feature type="transmembrane region" description="Helical" evidence="8">
    <location>
        <begin position="31"/>
        <end position="49"/>
    </location>
</feature>
<dbReference type="PANTHER" id="PTHR30269">
    <property type="entry name" value="TRANSMEMBRANE PROTEIN YFCA"/>
    <property type="match status" value="1"/>
</dbReference>
<keyword evidence="10" id="KW-1185">Reference proteome</keyword>
<evidence type="ECO:0000256" key="2">
    <source>
        <dbReference type="ARBA" id="ARBA00009142"/>
    </source>
</evidence>
<dbReference type="InterPro" id="IPR002781">
    <property type="entry name" value="TM_pro_TauE-like"/>
</dbReference>
<dbReference type="Pfam" id="PF01925">
    <property type="entry name" value="TauE"/>
    <property type="match status" value="1"/>
</dbReference>
<comment type="subcellular location">
    <subcellularLocation>
        <location evidence="1 8">Cell membrane</location>
        <topology evidence="1 8">Multi-pass membrane protein</topology>
    </subcellularLocation>
</comment>
<keyword evidence="7 8" id="KW-0472">Membrane</keyword>
<feature type="transmembrane region" description="Helical" evidence="8">
    <location>
        <begin position="70"/>
        <end position="89"/>
    </location>
</feature>
<feature type="transmembrane region" description="Helical" evidence="8">
    <location>
        <begin position="101"/>
        <end position="119"/>
    </location>
</feature>
<sequence>MIELPFLLLGIGAFCAGLVDAVVGGGGLIQIPLLFSTFPQAGAATLFGTNKLASVVGTASAALQYSRRVVIPWQIAAPAAIAAAIGSWFGARAVVLFPPEALRPLILVLLIAVATYTFMRKDFGVQRRVLAHDAQPAIRALAIGSTVGFYDGFFGPGTGSFLIFLFIRLLGMDFLLASVSAKIVNVATNLAAIAFFVGTGAVFWKVAAVMAACNLLGSRVGTALALRHGAAFIRKAFLVVVVILILRFSADTFLG</sequence>
<organism evidence="9 10">
    <name type="scientific">Zoogloea oryzae</name>
    <dbReference type="NCBI Taxonomy" id="310767"/>
    <lineage>
        <taxon>Bacteria</taxon>
        <taxon>Pseudomonadati</taxon>
        <taxon>Pseudomonadota</taxon>
        <taxon>Betaproteobacteria</taxon>
        <taxon>Rhodocyclales</taxon>
        <taxon>Zoogloeaceae</taxon>
        <taxon>Zoogloea</taxon>
    </lineage>
</organism>
<feature type="transmembrane region" description="Helical" evidence="8">
    <location>
        <begin position="229"/>
        <end position="250"/>
    </location>
</feature>
<accession>A0ABQ6FD99</accession>
<evidence type="ECO:0000256" key="8">
    <source>
        <dbReference type="RuleBase" id="RU363041"/>
    </source>
</evidence>
<name>A0ABQ6FD99_9RHOO</name>
<gene>
    <name evidence="9" type="ORF">GCM10007933_27510</name>
</gene>